<accession>A0A914DUB2</accession>
<evidence type="ECO:0000256" key="1">
    <source>
        <dbReference type="SAM" id="Phobius"/>
    </source>
</evidence>
<dbReference type="InterPro" id="IPR036259">
    <property type="entry name" value="MFS_trans_sf"/>
</dbReference>
<reference evidence="3" key="1">
    <citation type="submission" date="2022-11" db="UniProtKB">
        <authorList>
            <consortium name="WormBaseParasite"/>
        </authorList>
    </citation>
    <scope>IDENTIFICATION</scope>
</reference>
<keyword evidence="1" id="KW-0812">Transmembrane</keyword>
<keyword evidence="1" id="KW-1133">Transmembrane helix</keyword>
<dbReference type="AlphaFoldDB" id="A0A914DUB2"/>
<keyword evidence="1" id="KW-0472">Membrane</keyword>
<organism evidence="2 3">
    <name type="scientific">Acrobeloides nanus</name>
    <dbReference type="NCBI Taxonomy" id="290746"/>
    <lineage>
        <taxon>Eukaryota</taxon>
        <taxon>Metazoa</taxon>
        <taxon>Ecdysozoa</taxon>
        <taxon>Nematoda</taxon>
        <taxon>Chromadorea</taxon>
        <taxon>Rhabditida</taxon>
        <taxon>Tylenchina</taxon>
        <taxon>Cephalobomorpha</taxon>
        <taxon>Cephaloboidea</taxon>
        <taxon>Cephalobidae</taxon>
        <taxon>Acrobeloides</taxon>
    </lineage>
</organism>
<evidence type="ECO:0000313" key="3">
    <source>
        <dbReference type="WBParaSite" id="ACRNAN_scaffold3977.g23897.t1"/>
    </source>
</evidence>
<dbReference type="SUPFAM" id="SSF103473">
    <property type="entry name" value="MFS general substrate transporter"/>
    <property type="match status" value="1"/>
</dbReference>
<protein>
    <submittedName>
        <fullName evidence="3">Uncharacterized protein</fullName>
    </submittedName>
</protein>
<sequence>MRDNMGIAVVCMVNTTSSSTSAHTHIGLDNHDRGNIENYTETSVSKGSFEWTSTMQSWLFSAVFYGSFITVLFSGYLADKYGPSYNGSQIMPSTHIEWMAVDLLHVGNFWRSLFNYLVLISF</sequence>
<feature type="transmembrane region" description="Helical" evidence="1">
    <location>
        <begin position="58"/>
        <end position="78"/>
    </location>
</feature>
<evidence type="ECO:0000313" key="2">
    <source>
        <dbReference type="Proteomes" id="UP000887540"/>
    </source>
</evidence>
<keyword evidence="2" id="KW-1185">Reference proteome</keyword>
<dbReference type="Gene3D" id="1.20.1250.20">
    <property type="entry name" value="MFS general substrate transporter like domains"/>
    <property type="match status" value="1"/>
</dbReference>
<proteinExistence type="predicted"/>
<dbReference type="Proteomes" id="UP000887540">
    <property type="component" value="Unplaced"/>
</dbReference>
<dbReference type="WBParaSite" id="ACRNAN_scaffold3977.g23897.t1">
    <property type="protein sequence ID" value="ACRNAN_scaffold3977.g23897.t1"/>
    <property type="gene ID" value="ACRNAN_scaffold3977.g23897"/>
</dbReference>
<name>A0A914DUB2_9BILA</name>